<gene>
    <name evidence="20" type="primary">109412580</name>
</gene>
<keyword evidence="8" id="KW-0539">Nucleus</keyword>
<keyword evidence="19" id="KW-0251">Elongation factor</keyword>
<comment type="subcellular location">
    <subcellularLocation>
        <location evidence="1">Nucleus</location>
    </subcellularLocation>
</comment>
<evidence type="ECO:0000256" key="14">
    <source>
        <dbReference type="ARBA" id="ARBA00081013"/>
    </source>
</evidence>
<dbReference type="SMART" id="SM00213">
    <property type="entry name" value="UBQ"/>
    <property type="match status" value="1"/>
</dbReference>
<keyword evidence="5" id="KW-0007">Acetylation</keyword>
<dbReference type="VEuPathDB" id="VectorBase:AALFPA_074528"/>
<feature type="compositionally biased region" description="Polar residues" evidence="17">
    <location>
        <begin position="109"/>
        <end position="118"/>
    </location>
</feature>
<dbReference type="CTD" id="6923"/>
<evidence type="ECO:0000313" key="21">
    <source>
        <dbReference type="Proteomes" id="UP000069940"/>
    </source>
</evidence>
<reference evidence="19" key="1">
    <citation type="journal article" date="2014" name="PLoS Negl. Trop. Dis.">
        <title>Identification and characterization of seminal fluid proteins in the Asian tiger mosquito, Aedes albopictus.</title>
        <authorList>
            <person name="Boes K.E."/>
            <person name="Ribeiro J.M."/>
            <person name="Wong A."/>
            <person name="Harrington L.C."/>
            <person name="Wolfner M.F."/>
            <person name="Sirot L.K."/>
        </authorList>
    </citation>
    <scope>NUCLEOTIDE SEQUENCE</scope>
    <source>
        <tissue evidence="19">Reproductive organs</tissue>
    </source>
</reference>
<evidence type="ECO:0000313" key="19">
    <source>
        <dbReference type="EMBL" id="JAC07436.1"/>
    </source>
</evidence>
<dbReference type="VEuPathDB" id="VectorBase:AALFPA_057323"/>
<evidence type="ECO:0000256" key="1">
    <source>
        <dbReference type="ARBA" id="ARBA00004123"/>
    </source>
</evidence>
<dbReference type="InterPro" id="IPR039049">
    <property type="entry name" value="ELOB"/>
</dbReference>
<name>A0A023EF79_AEDAL</name>
<dbReference type="FunFam" id="3.10.20.90:FF:000108">
    <property type="entry name" value="Elongin-B"/>
    <property type="match status" value="1"/>
</dbReference>
<organism evidence="19">
    <name type="scientific">Aedes albopictus</name>
    <name type="common">Asian tiger mosquito</name>
    <name type="synonym">Stegomyia albopicta</name>
    <dbReference type="NCBI Taxonomy" id="7160"/>
    <lineage>
        <taxon>Eukaryota</taxon>
        <taxon>Metazoa</taxon>
        <taxon>Ecdysozoa</taxon>
        <taxon>Arthropoda</taxon>
        <taxon>Hexapoda</taxon>
        <taxon>Insecta</taxon>
        <taxon>Pterygota</taxon>
        <taxon>Neoptera</taxon>
        <taxon>Endopterygota</taxon>
        <taxon>Diptera</taxon>
        <taxon>Nematocera</taxon>
        <taxon>Culicoidea</taxon>
        <taxon>Culicidae</taxon>
        <taxon>Culicinae</taxon>
        <taxon>Aedini</taxon>
        <taxon>Aedes</taxon>
        <taxon>Stegomyia</taxon>
    </lineage>
</organism>
<dbReference type="AlphaFoldDB" id="A0A023EF79"/>
<dbReference type="KEGG" id="aalb:109412580"/>
<dbReference type="GO" id="GO:0003746">
    <property type="term" value="F:translation elongation factor activity"/>
    <property type="evidence" value="ECO:0007669"/>
    <property type="project" value="UniProtKB-KW"/>
</dbReference>
<dbReference type="OrthoDB" id="7537057at2759"/>
<evidence type="ECO:0000256" key="12">
    <source>
        <dbReference type="ARBA" id="ARBA00076690"/>
    </source>
</evidence>
<dbReference type="OMA" id="GQEQMDQ"/>
<keyword evidence="7" id="KW-0804">Transcription</keyword>
<dbReference type="Pfam" id="PF00240">
    <property type="entry name" value="ubiquitin"/>
    <property type="match status" value="1"/>
</dbReference>
<comment type="subunit">
    <text evidence="16">Heterotrimer of an A (ELOA, ELOA2 or ELOA3P), ELOB and ELOC subunit. The elongin BC complex interacts with EPOP; leading to recruit the elongin BC complex to Polycomb group (PcG) target genes, thereby restricting excessive activity of the PRC2/EED-EZH2 complex. Component of multiple cullin-RING E3 ubiquitin-protein ligase complexes composed of Elongin BC (ELOB and ELOC), a cullin (either CUL2 or CUL5), a catalytic subunit (either RBX1 or RNF7/RBX2), as well as a substrate adapter protein that can be either ASB2, ASB9, ASB11, KLHDC2, KLHDC3, KLHDC10, APPBP2, FEM1A, FEM1B, FEM1C, LRR1, PCMTD1, SOCS1, SOCS2, SOCS5, SPSB1, SPSB3, ELOA, VHL, WSB1 or RAB40C. As part of the Elongin BC E3 ubiquitin ligase complex; interacts with NRBP1. May also interact with DCUN1D1, DCUN1D2, DCUN1D3 and DCUN1D5. May form oligomers as a KLHDC2/KLHDC3-ELOB-ELOC complex; this interaction is autoinhibitory for the E3 ligase complex as the substrate-binding site of KLHDC2/KLHDC3 is blocked in the oligomer.</text>
</comment>
<evidence type="ECO:0000256" key="5">
    <source>
        <dbReference type="ARBA" id="ARBA00022990"/>
    </source>
</evidence>
<comment type="pathway">
    <text evidence="2">Protein modification; protein ubiquitination.</text>
</comment>
<evidence type="ECO:0000313" key="20">
    <source>
        <dbReference type="EnsemblMetazoa" id="AALFPA23_002494.P2362"/>
    </source>
</evidence>
<dbReference type="Proteomes" id="UP000069940">
    <property type="component" value="Unassembled WGS sequence"/>
</dbReference>
<evidence type="ECO:0000256" key="15">
    <source>
        <dbReference type="ARBA" id="ARBA00083653"/>
    </source>
</evidence>
<keyword evidence="4" id="KW-0833">Ubl conjugation pathway</keyword>
<proteinExistence type="evidence at transcript level"/>
<dbReference type="VEuPathDB" id="VectorBase:AALC636_004047"/>
<dbReference type="InterPro" id="IPR000626">
    <property type="entry name" value="Ubiquitin-like_dom"/>
</dbReference>
<reference evidence="20" key="3">
    <citation type="submission" date="2025-05" db="UniProtKB">
        <authorList>
            <consortium name="EnsemblMetazoa"/>
        </authorList>
    </citation>
    <scope>IDENTIFICATION</scope>
    <source>
        <strain evidence="20">Foshan</strain>
    </source>
</reference>
<dbReference type="VEuPathDB" id="VectorBase:AALF005337"/>
<reference evidence="21" key="2">
    <citation type="journal article" date="2015" name="Proc. Natl. Acad. Sci. U.S.A.">
        <title>Genome sequence of the Asian Tiger mosquito, Aedes albopictus, reveals insights into its biology, genetics, and evolution.</title>
        <authorList>
            <person name="Chen X.G."/>
            <person name="Jiang X."/>
            <person name="Gu J."/>
            <person name="Xu M."/>
            <person name="Wu Y."/>
            <person name="Deng Y."/>
            <person name="Zhang C."/>
            <person name="Bonizzoni M."/>
            <person name="Dermauw W."/>
            <person name="Vontas J."/>
            <person name="Armbruster P."/>
            <person name="Huang X."/>
            <person name="Yang Y."/>
            <person name="Zhang H."/>
            <person name="He W."/>
            <person name="Peng H."/>
            <person name="Liu Y."/>
            <person name="Wu K."/>
            <person name="Chen J."/>
            <person name="Lirakis M."/>
            <person name="Topalis P."/>
            <person name="Van Leeuwen T."/>
            <person name="Hall A.B."/>
            <person name="Jiang X."/>
            <person name="Thorpe C."/>
            <person name="Mueller R.L."/>
            <person name="Sun C."/>
            <person name="Waterhouse R.M."/>
            <person name="Yan G."/>
            <person name="Tu Z.J."/>
            <person name="Fang X."/>
            <person name="James A.A."/>
        </authorList>
    </citation>
    <scope>NUCLEOTIDE SEQUENCE [LARGE SCALE GENOMIC DNA]</scope>
    <source>
        <strain evidence="21">Foshan</strain>
    </source>
</reference>
<dbReference type="SUPFAM" id="SSF54236">
    <property type="entry name" value="Ubiquitin-like"/>
    <property type="match status" value="1"/>
</dbReference>
<dbReference type="EnsemblMetazoa" id="AALFPA23_002494.R2362">
    <property type="protein sequence ID" value="AALFPA23_002494.P2362"/>
    <property type="gene ID" value="AALFPA23_002494"/>
</dbReference>
<evidence type="ECO:0000259" key="18">
    <source>
        <dbReference type="PROSITE" id="PS50053"/>
    </source>
</evidence>
<keyword evidence="21" id="KW-1185">Reference proteome</keyword>
<feature type="region of interest" description="Disordered" evidence="17">
    <location>
        <begin position="90"/>
        <end position="118"/>
    </location>
</feature>
<evidence type="ECO:0000256" key="10">
    <source>
        <dbReference type="ARBA" id="ARBA00060803"/>
    </source>
</evidence>
<evidence type="ECO:0000256" key="16">
    <source>
        <dbReference type="ARBA" id="ARBA00093515"/>
    </source>
</evidence>
<protein>
    <recommendedName>
        <fullName evidence="11">Elongin-B</fullName>
    </recommendedName>
    <alternativeName>
        <fullName evidence="14">Elongin 18 kDa subunit</fullName>
    </alternativeName>
    <alternativeName>
        <fullName evidence="12">RNA polymerase II transcription factor SIII subunit B</fullName>
    </alternativeName>
    <alternativeName>
        <fullName evidence="15">SIII p18</fullName>
    </alternativeName>
    <alternativeName>
        <fullName evidence="13">Transcription elongation factor B polypeptide 2</fullName>
    </alternativeName>
</protein>
<accession>A0A023EF79</accession>
<evidence type="ECO:0000256" key="2">
    <source>
        <dbReference type="ARBA" id="ARBA00004906"/>
    </source>
</evidence>
<sequence>MDVFMMIRRKKTTIFTDAKETTPVHELKRMIEGILKVPPRDQRLYNKDNQLMDDDRTLQDCGITVATAKAQCPAQLGLAIRENSGDFEQLDLTPYSLPPDLPDVMKNQDAANGQDQLA</sequence>
<dbReference type="PANTHER" id="PTHR13248:SF4">
    <property type="entry name" value="ELONGIN B"/>
    <property type="match status" value="1"/>
</dbReference>
<dbReference type="PROSITE" id="PS50053">
    <property type="entry name" value="UBIQUITIN_2"/>
    <property type="match status" value="1"/>
</dbReference>
<evidence type="ECO:0000256" key="7">
    <source>
        <dbReference type="ARBA" id="ARBA00023163"/>
    </source>
</evidence>
<evidence type="ECO:0000256" key="4">
    <source>
        <dbReference type="ARBA" id="ARBA00022786"/>
    </source>
</evidence>
<evidence type="ECO:0000256" key="8">
    <source>
        <dbReference type="ARBA" id="ARBA00023242"/>
    </source>
</evidence>
<evidence type="ECO:0000256" key="17">
    <source>
        <dbReference type="SAM" id="MobiDB-lite"/>
    </source>
</evidence>
<evidence type="ECO:0000256" key="9">
    <source>
        <dbReference type="ARBA" id="ARBA00054216"/>
    </source>
</evidence>
<dbReference type="GO" id="GO:0006368">
    <property type="term" value="P:transcription elongation by RNA polymerase II"/>
    <property type="evidence" value="ECO:0007669"/>
    <property type="project" value="InterPro"/>
</dbReference>
<dbReference type="GO" id="GO:0030891">
    <property type="term" value="C:VCB complex"/>
    <property type="evidence" value="ECO:0007669"/>
    <property type="project" value="InterPro"/>
</dbReference>
<dbReference type="EMBL" id="GAPW01006162">
    <property type="protein sequence ID" value="JAC07436.1"/>
    <property type="molecule type" value="mRNA"/>
</dbReference>
<feature type="domain" description="Ubiquitin-like" evidence="18">
    <location>
        <begin position="1"/>
        <end position="63"/>
    </location>
</feature>
<comment type="function">
    <text evidence="9">SIII, also known as elongin, is a general transcription elongation factor that increases the RNA polymerase II transcription elongation past template-encoded arresting sites. Subunit A is transcriptionally active and its transcription activity is strongly enhanced by binding to the dimeric complex of the SIII regulatory subunits B and C (elongin BC complex). In embryonic stem cells, the elongin BC complex is recruited by EPOP to Polycomb group (PcG) target genes in order generate genomic region that display both active and repressive chromatin properties, an important feature of pluripotent stem cells.</text>
</comment>
<dbReference type="CDD" id="cd01788">
    <property type="entry name" value="Ubl_ElonginB"/>
    <property type="match status" value="1"/>
</dbReference>
<keyword evidence="6" id="KW-0805">Transcription regulation</keyword>
<dbReference type="VEuPathDB" id="VectorBase:AALC636_011933"/>
<dbReference type="InterPro" id="IPR029071">
    <property type="entry name" value="Ubiquitin-like_domsf"/>
</dbReference>
<dbReference type="GO" id="GO:0070449">
    <property type="term" value="C:elongin complex"/>
    <property type="evidence" value="ECO:0007669"/>
    <property type="project" value="InterPro"/>
</dbReference>
<comment type="similarity">
    <text evidence="10">Belongs to the Elongin B family.</text>
</comment>
<evidence type="ECO:0000256" key="6">
    <source>
        <dbReference type="ARBA" id="ARBA00023015"/>
    </source>
</evidence>
<keyword evidence="19" id="KW-0648">Protein biosynthesis</keyword>
<keyword evidence="3" id="KW-0597">Phosphoprotein</keyword>
<dbReference type="Gene3D" id="3.10.20.90">
    <property type="entry name" value="Phosphatidylinositol 3-kinase Catalytic Subunit, Chain A, domain 1"/>
    <property type="match status" value="1"/>
</dbReference>
<evidence type="ECO:0000256" key="11">
    <source>
        <dbReference type="ARBA" id="ARBA00074516"/>
    </source>
</evidence>
<evidence type="ECO:0000256" key="3">
    <source>
        <dbReference type="ARBA" id="ARBA00022553"/>
    </source>
</evidence>
<evidence type="ECO:0000256" key="13">
    <source>
        <dbReference type="ARBA" id="ARBA00080438"/>
    </source>
</evidence>
<dbReference type="PANTHER" id="PTHR13248">
    <property type="entry name" value="TRANSCRIPTION ELONGATION FACTOR B POLYPEPTIDE 2"/>
    <property type="match status" value="1"/>
</dbReference>